<reference evidence="1 2" key="1">
    <citation type="submission" date="2024-09" db="EMBL/GenBank/DDBJ databases">
        <title>Draft genome sequence of Candidatus Magnetaquicoccaceae bacterium FCR-1.</title>
        <authorList>
            <person name="Shimoshige H."/>
            <person name="Shimamura S."/>
            <person name="Taoka A."/>
            <person name="Kobayashi H."/>
            <person name="Maekawa T."/>
        </authorList>
    </citation>
    <scope>NUCLEOTIDE SEQUENCE [LARGE SCALE GENOMIC DNA]</scope>
    <source>
        <strain evidence="1 2">FCR-1</strain>
    </source>
</reference>
<evidence type="ECO:0000313" key="1">
    <source>
        <dbReference type="EMBL" id="GAB0058145.1"/>
    </source>
</evidence>
<comment type="caution">
    <text evidence="1">The sequence shown here is derived from an EMBL/GenBank/DDBJ whole genome shotgun (WGS) entry which is preliminary data.</text>
</comment>
<accession>A0ABQ0CBS5</accession>
<evidence type="ECO:0000313" key="2">
    <source>
        <dbReference type="Proteomes" id="UP001628193"/>
    </source>
</evidence>
<proteinExistence type="predicted"/>
<organism evidence="1 2">
    <name type="scientific">Candidatus Magnetaquiglobus chichijimensis</name>
    <dbReference type="NCBI Taxonomy" id="3141448"/>
    <lineage>
        <taxon>Bacteria</taxon>
        <taxon>Pseudomonadati</taxon>
        <taxon>Pseudomonadota</taxon>
        <taxon>Magnetococcia</taxon>
        <taxon>Magnetococcales</taxon>
        <taxon>Candidatus Magnetaquicoccaceae</taxon>
        <taxon>Candidatus Magnetaquiglobus</taxon>
    </lineage>
</organism>
<name>A0ABQ0CBS5_9PROT</name>
<sequence length="132" mass="14805">MSANSPMILKTLTICRELFVAAPYLKERLGAARFEAELLPRLRQIREGLRIGPNPDFGVALVDTFEWGFHTPAQALLDGIIQAQGFDWRFVTGRRRRFKELAPDYPESIPPVVGNLWAEALASAERALEPGE</sequence>
<dbReference type="EMBL" id="BAAFGK010000004">
    <property type="protein sequence ID" value="GAB0058145.1"/>
    <property type="molecule type" value="Genomic_DNA"/>
</dbReference>
<keyword evidence="2" id="KW-1185">Reference proteome</keyword>
<protein>
    <submittedName>
        <fullName evidence="1">Uncharacterized protein</fullName>
    </submittedName>
</protein>
<gene>
    <name evidence="1" type="ORF">SIID45300_02489</name>
</gene>
<dbReference type="Proteomes" id="UP001628193">
    <property type="component" value="Unassembled WGS sequence"/>
</dbReference>
<dbReference type="RefSeq" id="WP_420905823.1">
    <property type="nucleotide sequence ID" value="NZ_BAAFGK010000004.1"/>
</dbReference>